<sequence>MGILKSYGIVLDKYSNNLIYIAENQFLVFSLSSNTLMGKLVSLSYYVTGGMAV</sequence>
<dbReference type="Proteomes" id="UP000053051">
    <property type="component" value="Unassembled WGS sequence"/>
</dbReference>
<reference evidence="1 2" key="1">
    <citation type="submission" date="2012-05" db="EMBL/GenBank/DDBJ databases">
        <authorList>
            <person name="Hilton J."/>
        </authorList>
    </citation>
    <scope>NUCLEOTIDE SEQUENCE [LARGE SCALE GENOMIC DNA]</scope>
    <source>
        <strain evidence="1 2">HH01</strain>
    </source>
</reference>
<organism evidence="1 2">
    <name type="scientific">Richelia intracellularis HH01</name>
    <dbReference type="NCBI Taxonomy" id="1165094"/>
    <lineage>
        <taxon>Bacteria</taxon>
        <taxon>Bacillati</taxon>
        <taxon>Cyanobacteriota</taxon>
        <taxon>Cyanophyceae</taxon>
        <taxon>Nostocales</taxon>
        <taxon>Nostocaceae</taxon>
        <taxon>Richelia</taxon>
    </lineage>
</organism>
<protein>
    <submittedName>
        <fullName evidence="1">Low-affinity CO2 hydration protein CphX</fullName>
    </submittedName>
</protein>
<keyword evidence="2" id="KW-1185">Reference proteome</keyword>
<proteinExistence type="predicted"/>
<evidence type="ECO:0000313" key="2">
    <source>
        <dbReference type="Proteomes" id="UP000053051"/>
    </source>
</evidence>
<dbReference type="AlphaFoldDB" id="M1WTD7"/>
<dbReference type="STRING" id="1165094.RINTHH_18790"/>
<dbReference type="InterPro" id="IPR010220">
    <property type="entry name" value="CO2_hydration"/>
</dbReference>
<dbReference type="Pfam" id="PF10216">
    <property type="entry name" value="ChpXY"/>
    <property type="match status" value="1"/>
</dbReference>
<gene>
    <name evidence="1" type="ORF">RINTHH_18790</name>
</gene>
<dbReference type="EMBL" id="CAIY01000076">
    <property type="protein sequence ID" value="CCH68034.1"/>
    <property type="molecule type" value="Genomic_DNA"/>
</dbReference>
<name>M1WTD7_9NOST</name>
<evidence type="ECO:0000313" key="1">
    <source>
        <dbReference type="EMBL" id="CCH68034.1"/>
    </source>
</evidence>
<reference evidence="2" key="2">
    <citation type="submission" date="2016-01" db="EMBL/GenBank/DDBJ databases">
        <title>Diatom-associated endosymboitic cyanobacterium lacks core nitrogen metabolism enzymes.</title>
        <authorList>
            <person name="Hilton J.A."/>
            <person name="Foster R.A."/>
            <person name="Tripp H.J."/>
            <person name="Carter B.J."/>
            <person name="Zehr J.P."/>
            <person name="Villareal T.A."/>
        </authorList>
    </citation>
    <scope>NUCLEOTIDE SEQUENCE [LARGE SCALE GENOMIC DNA]</scope>
    <source>
        <strain evidence="2">HH01</strain>
    </source>
</reference>
<comment type="caution">
    <text evidence="1">The sequence shown here is derived from an EMBL/GenBank/DDBJ whole genome shotgun (WGS) entry which is preliminary data.</text>
</comment>
<accession>M1WTD7</accession>